<dbReference type="InterPro" id="IPR018490">
    <property type="entry name" value="cNMP-bd_dom_sf"/>
</dbReference>
<evidence type="ECO:0000313" key="3">
    <source>
        <dbReference type="Proteomes" id="UP001159042"/>
    </source>
</evidence>
<reference evidence="2 3" key="1">
    <citation type="journal article" date="2023" name="Insect Mol. Biol.">
        <title>Genome sequencing provides insights into the evolution of gene families encoding plant cell wall-degrading enzymes in longhorned beetles.</title>
        <authorList>
            <person name="Shin N.R."/>
            <person name="Okamura Y."/>
            <person name="Kirsch R."/>
            <person name="Pauchet Y."/>
        </authorList>
    </citation>
    <scope>NUCLEOTIDE SEQUENCE [LARGE SCALE GENOMIC DNA]</scope>
    <source>
        <strain evidence="2">EAD_L_NR</strain>
    </source>
</reference>
<feature type="region of interest" description="Disordered" evidence="1">
    <location>
        <begin position="120"/>
        <end position="143"/>
    </location>
</feature>
<comment type="caution">
    <text evidence="2">The sequence shown here is derived from an EMBL/GenBank/DDBJ whole genome shotgun (WGS) entry which is preliminary data.</text>
</comment>
<dbReference type="EMBL" id="JANEYG010000011">
    <property type="protein sequence ID" value="KAJ8921263.1"/>
    <property type="molecule type" value="Genomic_DNA"/>
</dbReference>
<dbReference type="GO" id="GO:0005221">
    <property type="term" value="F:intracellularly cyclic nucleotide-activated monoatomic cation channel activity"/>
    <property type="evidence" value="ECO:0007669"/>
    <property type="project" value="InterPro"/>
</dbReference>
<keyword evidence="3" id="KW-1185">Reference proteome</keyword>
<gene>
    <name evidence="2" type="ORF">NQ315_013735</name>
</gene>
<dbReference type="GO" id="GO:0044877">
    <property type="term" value="F:protein-containing complex binding"/>
    <property type="evidence" value="ECO:0007669"/>
    <property type="project" value="TreeGrafter"/>
</dbReference>
<sequence>MTDSFNSVKHYSYVAINIHILLSICEYTYEESLYVYTKKKEREVEVKSYESCWNILGAKNAREMLLQRLIVLRTADVRSVGYSELFSLSREDVLAAMKDYPEAQEILQALGRKRLMEVKASARHPPHHKDHHHGHHHGQDGKGLVDKLKSEAKGLRNALKKTRTHRRSQESLELQPLHAPANNNKATLKRMSRVKSNELSQEENEKKENSASEPVVSPIGAGLPLLQRLKLLKEKQDNEERSKSATPPILSPTSSTMRSPPPISEDVGGELIGAGLPLLQRILMLKAKEEKASKASRTGVGGAKSVTSQLFSGISLNKGPSVSQTTSQLTNVTATRASFSGPSKNALTLVGAKGAVPVKLLNNKISLRDRIKLATSAKEKDTSIKDSLLKDSDPPSITDTTLKLVPFQPSSNNSNQIISSGGASASTTQTSVTPSVGASARLSDNNNLLLSKTSLDSIDSVDRNEPHWKKLKKAAISKDVSDTGSPIHPKEITDDGVPKEVRVEPVSKEPKPKPSLFLTRKTKHYRMKPIGKCVWDIKKSIVRAVKYIAKGRTPYPYKM</sequence>
<feature type="compositionally biased region" description="Low complexity" evidence="1">
    <location>
        <begin position="409"/>
        <end position="436"/>
    </location>
</feature>
<dbReference type="InterPro" id="IPR014710">
    <property type="entry name" value="RmlC-like_jellyroll"/>
</dbReference>
<feature type="region of interest" description="Disordered" evidence="1">
    <location>
        <begin position="157"/>
        <end position="219"/>
    </location>
</feature>
<feature type="region of interest" description="Disordered" evidence="1">
    <location>
        <begin position="234"/>
        <end position="268"/>
    </location>
</feature>
<proteinExistence type="predicted"/>
<feature type="compositionally biased region" description="Basic residues" evidence="1">
    <location>
        <begin position="121"/>
        <end position="136"/>
    </location>
</feature>
<protein>
    <submittedName>
        <fullName evidence="2">Uncharacterized protein</fullName>
    </submittedName>
</protein>
<feature type="region of interest" description="Disordered" evidence="1">
    <location>
        <begin position="400"/>
        <end position="439"/>
    </location>
</feature>
<dbReference type="SUPFAM" id="SSF51206">
    <property type="entry name" value="cAMP-binding domain-like"/>
    <property type="match status" value="1"/>
</dbReference>
<dbReference type="PANTHER" id="PTHR45638">
    <property type="entry name" value="CYCLIC NUCLEOTIDE-GATED CATION CHANNEL SUBUNIT A"/>
    <property type="match status" value="1"/>
</dbReference>
<accession>A0AAV8W3M1</accession>
<dbReference type="PANTHER" id="PTHR45638:SF7">
    <property type="entry name" value="CYCLIC NUCLEOTIDE-GATED ION CHANNEL-LIKE, ISOFORM E"/>
    <property type="match status" value="1"/>
</dbReference>
<dbReference type="AlphaFoldDB" id="A0AAV8W3M1"/>
<dbReference type="Proteomes" id="UP001159042">
    <property type="component" value="Unassembled WGS sequence"/>
</dbReference>
<evidence type="ECO:0000256" key="1">
    <source>
        <dbReference type="SAM" id="MobiDB-lite"/>
    </source>
</evidence>
<organism evidence="2 3">
    <name type="scientific">Exocentrus adspersus</name>
    <dbReference type="NCBI Taxonomy" id="1586481"/>
    <lineage>
        <taxon>Eukaryota</taxon>
        <taxon>Metazoa</taxon>
        <taxon>Ecdysozoa</taxon>
        <taxon>Arthropoda</taxon>
        <taxon>Hexapoda</taxon>
        <taxon>Insecta</taxon>
        <taxon>Pterygota</taxon>
        <taxon>Neoptera</taxon>
        <taxon>Endopterygota</taxon>
        <taxon>Coleoptera</taxon>
        <taxon>Polyphaga</taxon>
        <taxon>Cucujiformia</taxon>
        <taxon>Chrysomeloidea</taxon>
        <taxon>Cerambycidae</taxon>
        <taxon>Lamiinae</taxon>
        <taxon>Acanthocinini</taxon>
        <taxon>Exocentrus</taxon>
    </lineage>
</organism>
<dbReference type="InterPro" id="IPR050866">
    <property type="entry name" value="CNG_cation_channel"/>
</dbReference>
<dbReference type="Gene3D" id="2.60.120.10">
    <property type="entry name" value="Jelly Rolls"/>
    <property type="match status" value="1"/>
</dbReference>
<feature type="compositionally biased region" description="Basic and acidic residues" evidence="1">
    <location>
        <begin position="234"/>
        <end position="243"/>
    </location>
</feature>
<evidence type="ECO:0000313" key="2">
    <source>
        <dbReference type="EMBL" id="KAJ8921263.1"/>
    </source>
</evidence>
<name>A0AAV8W3M1_9CUCU</name>